<dbReference type="InterPro" id="IPR001320">
    <property type="entry name" value="Iontro_rcpt_C"/>
</dbReference>
<keyword evidence="1" id="KW-0732">Signal</keyword>
<dbReference type="SUPFAM" id="SSF53850">
    <property type="entry name" value="Periplasmic binding protein-like II"/>
    <property type="match status" value="1"/>
</dbReference>
<dbReference type="AlphaFoldDB" id="A0AAU8CC79"/>
<feature type="region of interest" description="Disordered" evidence="2">
    <location>
        <begin position="30"/>
        <end position="56"/>
    </location>
</feature>
<gene>
    <name evidence="5" type="ORF">ABSL23_14620</name>
</gene>
<dbReference type="PROSITE" id="PS51257">
    <property type="entry name" value="PROKAR_LIPOPROTEIN"/>
    <property type="match status" value="1"/>
</dbReference>
<accession>A0AAU8CC79</accession>
<evidence type="ECO:0000259" key="3">
    <source>
        <dbReference type="SMART" id="SM00062"/>
    </source>
</evidence>
<protein>
    <submittedName>
        <fullName evidence="5">Transporter substrate-binding domain-containing protein</fullName>
    </submittedName>
</protein>
<dbReference type="CDD" id="cd13624">
    <property type="entry name" value="PBP2_Arg_Lys_His"/>
    <property type="match status" value="1"/>
</dbReference>
<dbReference type="InterPro" id="IPR001638">
    <property type="entry name" value="Solute-binding_3/MltF_N"/>
</dbReference>
<dbReference type="KEGG" id="hanx:ABSL23_14620"/>
<feature type="domain" description="Ionotropic glutamate receptor C-terminal" evidence="4">
    <location>
        <begin position="55"/>
        <end position="280"/>
    </location>
</feature>
<organism evidence="5">
    <name type="scientific">Halobacterium sp. NMX12-1</name>
    <dbReference type="NCBI Taxonomy" id="3166650"/>
    <lineage>
        <taxon>Archaea</taxon>
        <taxon>Methanobacteriati</taxon>
        <taxon>Methanobacteriota</taxon>
        <taxon>Stenosarchaea group</taxon>
        <taxon>Halobacteria</taxon>
        <taxon>Halobacteriales</taxon>
        <taxon>Halobacteriaceae</taxon>
        <taxon>Halobacterium</taxon>
    </lineage>
</organism>
<name>A0AAU8CC79_9EURY</name>
<feature type="compositionally biased region" description="Low complexity" evidence="2">
    <location>
        <begin position="35"/>
        <end position="56"/>
    </location>
</feature>
<dbReference type="EMBL" id="CP159204">
    <property type="protein sequence ID" value="XCF16461.1"/>
    <property type="molecule type" value="Genomic_DNA"/>
</dbReference>
<dbReference type="PANTHER" id="PTHR35936">
    <property type="entry name" value="MEMBRANE-BOUND LYTIC MUREIN TRANSGLYCOSYLASE F"/>
    <property type="match status" value="1"/>
</dbReference>
<dbReference type="Gene3D" id="3.40.190.10">
    <property type="entry name" value="Periplasmic binding protein-like II"/>
    <property type="match status" value="2"/>
</dbReference>
<sequence>MSEFNRRTFLKSVGGTGVALTVAGCMGGGDGDGDGSTTTSTTASGDTTTTADVTTLTPGTASGFPPFEYVNESGDLVGFDVDLLSAVVEQTDGYELGSWEDLAFDQLIVALDNGNIDVAAAAMTINPDRDETIDFTDPYYDANQAVLVREGGSFQPESKDDLADRPIGAQAGTTGKEQMDSLVEDGTISSSQTNTYENYVLAVQDLANGNIDAVIVDTPVAETFVANRNVVVSFTIETGEQYGFGVRENASDLQSALNEGLQAVRDDGTYADLTEQYFASE</sequence>
<dbReference type="InterPro" id="IPR006311">
    <property type="entry name" value="TAT_signal"/>
</dbReference>
<dbReference type="GeneID" id="91110406"/>
<feature type="region of interest" description="Disordered" evidence="2">
    <location>
        <begin position="154"/>
        <end position="174"/>
    </location>
</feature>
<dbReference type="GO" id="GO:0015276">
    <property type="term" value="F:ligand-gated monoatomic ion channel activity"/>
    <property type="evidence" value="ECO:0007669"/>
    <property type="project" value="InterPro"/>
</dbReference>
<evidence type="ECO:0000256" key="1">
    <source>
        <dbReference type="ARBA" id="ARBA00022729"/>
    </source>
</evidence>
<dbReference type="Pfam" id="PF00497">
    <property type="entry name" value="SBP_bac_3"/>
    <property type="match status" value="1"/>
</dbReference>
<proteinExistence type="predicted"/>
<dbReference type="SMART" id="SM00062">
    <property type="entry name" value="PBPb"/>
    <property type="match status" value="1"/>
</dbReference>
<dbReference type="SMART" id="SM00079">
    <property type="entry name" value="PBPe"/>
    <property type="match status" value="1"/>
</dbReference>
<evidence type="ECO:0000313" key="5">
    <source>
        <dbReference type="EMBL" id="XCF16461.1"/>
    </source>
</evidence>
<feature type="domain" description="Solute-binding protein family 3/N-terminal" evidence="3">
    <location>
        <begin position="55"/>
        <end position="281"/>
    </location>
</feature>
<dbReference type="PROSITE" id="PS51318">
    <property type="entry name" value="TAT"/>
    <property type="match status" value="1"/>
</dbReference>
<dbReference type="GO" id="GO:0016020">
    <property type="term" value="C:membrane"/>
    <property type="evidence" value="ECO:0007669"/>
    <property type="project" value="InterPro"/>
</dbReference>
<dbReference type="RefSeq" id="WP_353634279.1">
    <property type="nucleotide sequence ID" value="NZ_CP159204.1"/>
</dbReference>
<reference evidence="5" key="1">
    <citation type="submission" date="2024-06" db="EMBL/GenBank/DDBJ databases">
        <title>Genome Sequence of an extremely halophilic archaeon isolated from Permian era halite, Salado Formation, Carlsbad, New Mexico: Halobacterium sp. strain NMX12-1.</title>
        <authorList>
            <person name="Sotoa L."/>
            <person name="DasSarma P."/>
            <person name="Anton B.P."/>
            <person name="Vincze T."/>
            <person name="Verma I."/>
            <person name="Eralp B."/>
            <person name="Powers D.W."/>
            <person name="Dozier B.L."/>
            <person name="Roberts R.J."/>
            <person name="DasSarma S."/>
        </authorList>
    </citation>
    <scope>NUCLEOTIDE SEQUENCE</scope>
    <source>
        <strain evidence="5">NMX12-1</strain>
    </source>
</reference>
<evidence type="ECO:0000256" key="2">
    <source>
        <dbReference type="SAM" id="MobiDB-lite"/>
    </source>
</evidence>
<dbReference type="PANTHER" id="PTHR35936:SF19">
    <property type="entry name" value="AMINO-ACID-BINDING PROTEIN YXEM-RELATED"/>
    <property type="match status" value="1"/>
</dbReference>
<evidence type="ECO:0000259" key="4">
    <source>
        <dbReference type="SMART" id="SM00079"/>
    </source>
</evidence>